<evidence type="ECO:0000256" key="1">
    <source>
        <dbReference type="SAM" id="MobiDB-lite"/>
    </source>
</evidence>
<evidence type="ECO:0000313" key="3">
    <source>
        <dbReference type="EMBL" id="AXH95430.1"/>
    </source>
</evidence>
<organism evidence="3 4">
    <name type="scientific">Ornithinimicrobium avium</name>
    <dbReference type="NCBI Taxonomy" id="2283195"/>
    <lineage>
        <taxon>Bacteria</taxon>
        <taxon>Bacillati</taxon>
        <taxon>Actinomycetota</taxon>
        <taxon>Actinomycetes</taxon>
        <taxon>Micrococcales</taxon>
        <taxon>Ornithinimicrobiaceae</taxon>
        <taxon>Ornithinimicrobium</taxon>
    </lineage>
</organism>
<dbReference type="Proteomes" id="UP000253790">
    <property type="component" value="Chromosome"/>
</dbReference>
<dbReference type="Pfam" id="PF03417">
    <property type="entry name" value="AAT"/>
    <property type="match status" value="1"/>
</dbReference>
<dbReference type="NCBIfam" id="NF040521">
    <property type="entry name" value="C45_proenzyme"/>
    <property type="match status" value="1"/>
</dbReference>
<dbReference type="KEGG" id="orn:DV701_04170"/>
<sequence length="363" mass="38464">MTDHMDPHRAPLRAVRVSGASHRERGLARGTLLGEQVLRTSRAYAGLFGHLGIAERDQREAALASMDAVRAWAPEVHEELEGVAAGSGTDLLDVARTVARTEILTLAQAPVATECSTLAHVPAPTDRSDRGAVSAQTWDWYARFVGCWHLHRVDPVGEELAHAGIAEHGMTGKIGLNAAGVGVHLNILQHHDDAPGGVPVHVVLARLLTGARSVQEGLDLVRSAPTTSSSVITLTGTDRVAMAELSPGRVTVLEEEGWMLHTNHFLGLDEPVRDPASTTHDRLGHLRGATGPAPAPRSADDLLPLLCVPPGPGSVAVLPDLSEAEADRKATLATVRIDPGARTVRVSPGIPQHADEVCLTYQL</sequence>
<gene>
    <name evidence="3" type="ORF">DV701_04170</name>
</gene>
<dbReference type="RefSeq" id="WP_114927195.1">
    <property type="nucleotide sequence ID" value="NZ_CP031229.1"/>
</dbReference>
<dbReference type="PANTHER" id="PTHR34180">
    <property type="entry name" value="PEPTIDASE C45"/>
    <property type="match status" value="1"/>
</dbReference>
<dbReference type="InterPro" id="IPR005079">
    <property type="entry name" value="Peptidase_C45_hydrolase"/>
</dbReference>
<evidence type="ECO:0000313" key="4">
    <source>
        <dbReference type="Proteomes" id="UP000253790"/>
    </source>
</evidence>
<feature type="domain" description="Peptidase C45 hydrolase" evidence="2">
    <location>
        <begin position="131"/>
        <end position="289"/>
    </location>
</feature>
<protein>
    <submittedName>
        <fullName evidence="3">Isopenicillin acyltransferase</fullName>
    </submittedName>
</protein>
<dbReference type="InterPro" id="IPR047801">
    <property type="entry name" value="Peptidase_C45"/>
</dbReference>
<keyword evidence="3" id="KW-0012">Acyltransferase</keyword>
<dbReference type="PANTHER" id="PTHR34180:SF1">
    <property type="entry name" value="BETA-ALANYL-DOPAMINE_CARCININE HYDROLASE"/>
    <property type="match status" value="1"/>
</dbReference>
<name>A0A345NK72_9MICO</name>
<dbReference type="OrthoDB" id="8109453at2"/>
<keyword evidence="4" id="KW-1185">Reference proteome</keyword>
<dbReference type="InterPro" id="IPR047794">
    <property type="entry name" value="C45_proenzyme-like"/>
</dbReference>
<accession>A0A345NK72</accession>
<feature type="region of interest" description="Disordered" evidence="1">
    <location>
        <begin position="1"/>
        <end position="21"/>
    </location>
</feature>
<dbReference type="AlphaFoldDB" id="A0A345NK72"/>
<reference evidence="3 4" key="1">
    <citation type="submission" date="2018-07" db="EMBL/GenBank/DDBJ databases">
        <title>Complete genome sequencing of Ornithinimicrobium sp. AMA3305.</title>
        <authorList>
            <person name="Bae J.-W."/>
        </authorList>
    </citation>
    <scope>NUCLEOTIDE SEQUENCE [LARGE SCALE GENOMIC DNA]</scope>
    <source>
        <strain evidence="3 4">AMA3305</strain>
    </source>
</reference>
<dbReference type="GO" id="GO:0016746">
    <property type="term" value="F:acyltransferase activity"/>
    <property type="evidence" value="ECO:0007669"/>
    <property type="project" value="UniProtKB-KW"/>
</dbReference>
<proteinExistence type="predicted"/>
<keyword evidence="3" id="KW-0808">Transferase</keyword>
<dbReference type="EMBL" id="CP031229">
    <property type="protein sequence ID" value="AXH95430.1"/>
    <property type="molecule type" value="Genomic_DNA"/>
</dbReference>
<dbReference type="Gene3D" id="3.60.60.10">
    <property type="entry name" value="Penicillin V Acylase, Chain A"/>
    <property type="match status" value="1"/>
</dbReference>
<evidence type="ECO:0000259" key="2">
    <source>
        <dbReference type="Pfam" id="PF03417"/>
    </source>
</evidence>
<dbReference type="Gene3D" id="1.10.10.2120">
    <property type="match status" value="1"/>
</dbReference>